<organism evidence="1 2">
    <name type="scientific">Stenotrophomonas hibiscicola</name>
    <dbReference type="NCBI Taxonomy" id="86189"/>
    <lineage>
        <taxon>Bacteria</taxon>
        <taxon>Pseudomonadati</taxon>
        <taxon>Pseudomonadota</taxon>
        <taxon>Gammaproteobacteria</taxon>
        <taxon>Lysobacterales</taxon>
        <taxon>Lysobacteraceae</taxon>
        <taxon>Stenotrophomonas</taxon>
        <taxon>Stenotrophomonas maltophilia group</taxon>
    </lineage>
</organism>
<keyword evidence="2" id="KW-1185">Reference proteome</keyword>
<gene>
    <name evidence="1" type="ORF">ABE587_03870</name>
</gene>
<comment type="caution">
    <text evidence="1">The sequence shown here is derived from an EMBL/GenBank/DDBJ whole genome shotgun (WGS) entry which is preliminary data.</text>
</comment>
<dbReference type="EMBL" id="JBDJOF010000005">
    <property type="protein sequence ID" value="MEN5388963.1"/>
    <property type="molecule type" value="Genomic_DNA"/>
</dbReference>
<evidence type="ECO:0000313" key="2">
    <source>
        <dbReference type="Proteomes" id="UP001400166"/>
    </source>
</evidence>
<sequence>MKEQERAVEALARQMERNVPIVPINDVRQKREAAARAARPKQLPAGHRCINGQTFRRVENGWVQVSSTCTP</sequence>
<evidence type="ECO:0000313" key="1">
    <source>
        <dbReference type="EMBL" id="MEN5388963.1"/>
    </source>
</evidence>
<accession>A0ABV0C3L2</accession>
<protein>
    <submittedName>
        <fullName evidence="1">Uncharacterized protein</fullName>
    </submittedName>
</protein>
<proteinExistence type="predicted"/>
<reference evidence="1 2" key="1">
    <citation type="submission" date="2024-04" db="EMBL/GenBank/DDBJ databases">
        <title>WGS of bacteria from Torrens River.</title>
        <authorList>
            <person name="Wyrsch E.R."/>
            <person name="Drigo B."/>
        </authorList>
    </citation>
    <scope>NUCLEOTIDE SEQUENCE [LARGE SCALE GENOMIC DNA]</scope>
    <source>
        <strain evidence="1 2">TWI153</strain>
    </source>
</reference>
<name>A0ABV0C3L2_9GAMM</name>
<dbReference type="RefSeq" id="WP_346469377.1">
    <property type="nucleotide sequence ID" value="NZ_JBDJOF010000005.1"/>
</dbReference>
<dbReference type="Proteomes" id="UP001400166">
    <property type="component" value="Unassembled WGS sequence"/>
</dbReference>